<keyword evidence="3 9" id="KW-0812">Transmembrane</keyword>
<feature type="transmembrane region" description="Helical" evidence="11">
    <location>
        <begin position="111"/>
        <end position="134"/>
    </location>
</feature>
<evidence type="ECO:0000313" key="14">
    <source>
        <dbReference type="Proteomes" id="UP001519460"/>
    </source>
</evidence>
<feature type="transmembrane region" description="Helical" evidence="11">
    <location>
        <begin position="30"/>
        <end position="57"/>
    </location>
</feature>
<reference evidence="13 14" key="1">
    <citation type="journal article" date="2023" name="Sci. Data">
        <title>Genome assembly of the Korean intertidal mud-creeper Batillaria attramentaria.</title>
        <authorList>
            <person name="Patra A.K."/>
            <person name="Ho P.T."/>
            <person name="Jun S."/>
            <person name="Lee S.J."/>
            <person name="Kim Y."/>
            <person name="Won Y.J."/>
        </authorList>
    </citation>
    <scope>NUCLEOTIDE SEQUENCE [LARGE SCALE GENOMIC DNA]</scope>
    <source>
        <strain evidence="13">Wonlab-2016</strain>
    </source>
</reference>
<evidence type="ECO:0000256" key="6">
    <source>
        <dbReference type="ARBA" id="ARBA00023136"/>
    </source>
</evidence>
<feature type="transmembrane region" description="Helical" evidence="11">
    <location>
        <begin position="228"/>
        <end position="252"/>
    </location>
</feature>
<sequence>MLSLFSVVGVIGNAIAFYIFFLRRNSGTSVIFILALAGTDFVTCLVTIPFTIVFEAVRYNLRYDIVCKMYFFFICSTIPYSSFIMAAIAFDRYFCICHPFMHVFTIPRARLIVLCLAIPAFSFGIITGMTYGIYMVHDALVTNGSVLVNTNVSVQLATDGFGNPFPLVSIHDTGALKTGFLLESQIELDRGNDSKVYDVMIHRQMLHNTECVKNYIYFDDDFQMWYHYIYTSCYVLCFFIVIVLYVLIYRFIHARRAMKAKRRKKKYYTSVANTEPHVPTQAAPREAETAMTELTGNGNITTTISNNMNTTNVDTLNGVKNTNGTHKSNDTAGETSRLPKRRPSTNRDRTANIKTAIMLFVVTLVFIFAFLPAWLMAHGLIEVQFEFLLDLDARAFLNVFYFYFVYNVANPFIYAFMNQSFREDLKKLLKRS</sequence>
<gene>
    <name evidence="13" type="ORF">BaRGS_00015029</name>
</gene>
<evidence type="ECO:0000256" key="3">
    <source>
        <dbReference type="ARBA" id="ARBA00022692"/>
    </source>
</evidence>
<evidence type="ECO:0000256" key="8">
    <source>
        <dbReference type="ARBA" id="ARBA00023224"/>
    </source>
</evidence>
<keyword evidence="8 9" id="KW-0807">Transducer</keyword>
<dbReference type="GO" id="GO:0005886">
    <property type="term" value="C:plasma membrane"/>
    <property type="evidence" value="ECO:0007669"/>
    <property type="project" value="UniProtKB-SubCell"/>
</dbReference>
<keyword evidence="2" id="KW-1003">Cell membrane</keyword>
<evidence type="ECO:0000256" key="2">
    <source>
        <dbReference type="ARBA" id="ARBA00022475"/>
    </source>
</evidence>
<feature type="transmembrane region" description="Helical" evidence="11">
    <location>
        <begin position="69"/>
        <end position="90"/>
    </location>
</feature>
<evidence type="ECO:0000256" key="10">
    <source>
        <dbReference type="SAM" id="MobiDB-lite"/>
    </source>
</evidence>
<evidence type="ECO:0000256" key="9">
    <source>
        <dbReference type="RuleBase" id="RU000688"/>
    </source>
</evidence>
<name>A0ABD0L2L0_9CAEN</name>
<feature type="transmembrane region" description="Helical" evidence="11">
    <location>
        <begin position="356"/>
        <end position="375"/>
    </location>
</feature>
<feature type="transmembrane region" description="Helical" evidence="11">
    <location>
        <begin position="6"/>
        <end position="23"/>
    </location>
</feature>
<keyword evidence="6 11" id="KW-0472">Membrane</keyword>
<keyword evidence="4 11" id="KW-1133">Transmembrane helix</keyword>
<dbReference type="Pfam" id="PF00001">
    <property type="entry name" value="7tm_1"/>
    <property type="match status" value="2"/>
</dbReference>
<evidence type="ECO:0000256" key="5">
    <source>
        <dbReference type="ARBA" id="ARBA00023040"/>
    </source>
</evidence>
<dbReference type="SUPFAM" id="SSF81321">
    <property type="entry name" value="Family A G protein-coupled receptor-like"/>
    <property type="match status" value="2"/>
</dbReference>
<evidence type="ECO:0000259" key="12">
    <source>
        <dbReference type="PROSITE" id="PS50262"/>
    </source>
</evidence>
<dbReference type="Gene3D" id="1.20.1070.10">
    <property type="entry name" value="Rhodopsin 7-helix transmembrane proteins"/>
    <property type="match status" value="2"/>
</dbReference>
<dbReference type="Proteomes" id="UP001519460">
    <property type="component" value="Unassembled WGS sequence"/>
</dbReference>
<dbReference type="EMBL" id="JACVVK020000090">
    <property type="protein sequence ID" value="KAK7493700.1"/>
    <property type="molecule type" value="Genomic_DNA"/>
</dbReference>
<evidence type="ECO:0000256" key="7">
    <source>
        <dbReference type="ARBA" id="ARBA00023170"/>
    </source>
</evidence>
<evidence type="ECO:0000256" key="1">
    <source>
        <dbReference type="ARBA" id="ARBA00004651"/>
    </source>
</evidence>
<dbReference type="AlphaFoldDB" id="A0ABD0L2L0"/>
<keyword evidence="14" id="KW-1185">Reference proteome</keyword>
<keyword evidence="7 9" id="KW-0675">Receptor</keyword>
<evidence type="ECO:0000256" key="11">
    <source>
        <dbReference type="SAM" id="Phobius"/>
    </source>
</evidence>
<dbReference type="PROSITE" id="PS50262">
    <property type="entry name" value="G_PROTEIN_RECEP_F1_2"/>
    <property type="match status" value="1"/>
</dbReference>
<evidence type="ECO:0000256" key="4">
    <source>
        <dbReference type="ARBA" id="ARBA00022989"/>
    </source>
</evidence>
<dbReference type="InterPro" id="IPR017452">
    <property type="entry name" value="GPCR_Rhodpsn_7TM"/>
</dbReference>
<protein>
    <recommendedName>
        <fullName evidence="12">G-protein coupled receptors family 1 profile domain-containing protein</fullName>
    </recommendedName>
</protein>
<feature type="domain" description="G-protein coupled receptors family 1 profile" evidence="12">
    <location>
        <begin position="12"/>
        <end position="414"/>
    </location>
</feature>
<comment type="subcellular location">
    <subcellularLocation>
        <location evidence="1">Cell membrane</location>
        <topology evidence="1">Multi-pass membrane protein</topology>
    </subcellularLocation>
</comment>
<comment type="caution">
    <text evidence="13">The sequence shown here is derived from an EMBL/GenBank/DDBJ whole genome shotgun (WGS) entry which is preliminary data.</text>
</comment>
<accession>A0ABD0L2L0</accession>
<feature type="transmembrane region" description="Helical" evidence="11">
    <location>
        <begin position="395"/>
        <end position="417"/>
    </location>
</feature>
<dbReference type="PANTHER" id="PTHR24230">
    <property type="entry name" value="G-PROTEIN COUPLED RECEPTOR"/>
    <property type="match status" value="1"/>
</dbReference>
<feature type="region of interest" description="Disordered" evidence="10">
    <location>
        <begin position="320"/>
        <end position="347"/>
    </location>
</feature>
<dbReference type="PANTHER" id="PTHR24230:SF158">
    <property type="entry name" value="G-PROTEIN COUPLED RECEPTORS FAMILY 1 PROFILE DOMAIN-CONTAINING PROTEIN"/>
    <property type="match status" value="1"/>
</dbReference>
<proteinExistence type="inferred from homology"/>
<organism evidence="13 14">
    <name type="scientific">Batillaria attramentaria</name>
    <dbReference type="NCBI Taxonomy" id="370345"/>
    <lineage>
        <taxon>Eukaryota</taxon>
        <taxon>Metazoa</taxon>
        <taxon>Spiralia</taxon>
        <taxon>Lophotrochozoa</taxon>
        <taxon>Mollusca</taxon>
        <taxon>Gastropoda</taxon>
        <taxon>Caenogastropoda</taxon>
        <taxon>Sorbeoconcha</taxon>
        <taxon>Cerithioidea</taxon>
        <taxon>Batillariidae</taxon>
        <taxon>Batillaria</taxon>
    </lineage>
</organism>
<feature type="compositionally biased region" description="Polar residues" evidence="10">
    <location>
        <begin position="320"/>
        <end position="334"/>
    </location>
</feature>
<keyword evidence="5 9" id="KW-0297">G-protein coupled receptor</keyword>
<dbReference type="CDD" id="cd00637">
    <property type="entry name" value="7tm_classA_rhodopsin-like"/>
    <property type="match status" value="1"/>
</dbReference>
<evidence type="ECO:0000313" key="13">
    <source>
        <dbReference type="EMBL" id="KAK7493700.1"/>
    </source>
</evidence>
<dbReference type="PROSITE" id="PS00237">
    <property type="entry name" value="G_PROTEIN_RECEP_F1_1"/>
    <property type="match status" value="1"/>
</dbReference>
<comment type="similarity">
    <text evidence="9">Belongs to the G-protein coupled receptor 1 family.</text>
</comment>
<dbReference type="GO" id="GO:0004930">
    <property type="term" value="F:G protein-coupled receptor activity"/>
    <property type="evidence" value="ECO:0007669"/>
    <property type="project" value="UniProtKB-KW"/>
</dbReference>
<dbReference type="PRINTS" id="PR00237">
    <property type="entry name" value="GPCRRHODOPSN"/>
</dbReference>
<dbReference type="InterPro" id="IPR000276">
    <property type="entry name" value="GPCR_Rhodpsn"/>
</dbReference>